<proteinExistence type="predicted"/>
<evidence type="ECO:0000313" key="3">
    <source>
        <dbReference type="Proteomes" id="UP001454036"/>
    </source>
</evidence>
<dbReference type="EMBL" id="BAABME010000129">
    <property type="protein sequence ID" value="GAA0139896.1"/>
    <property type="molecule type" value="Genomic_DNA"/>
</dbReference>
<feature type="compositionally biased region" description="Basic and acidic residues" evidence="1">
    <location>
        <begin position="89"/>
        <end position="108"/>
    </location>
</feature>
<name>A0AAV3NMZ0_LITER</name>
<gene>
    <name evidence="2" type="ORF">LIER_01355</name>
</gene>
<keyword evidence="3" id="KW-1185">Reference proteome</keyword>
<reference evidence="2 3" key="1">
    <citation type="submission" date="2024-01" db="EMBL/GenBank/DDBJ databases">
        <title>The complete chloroplast genome sequence of Lithospermum erythrorhizon: insights into the phylogenetic relationship among Boraginaceae species and the maternal lineages of purple gromwells.</title>
        <authorList>
            <person name="Okada T."/>
            <person name="Watanabe K."/>
        </authorList>
    </citation>
    <scope>NUCLEOTIDE SEQUENCE [LARGE SCALE GENOMIC DNA]</scope>
</reference>
<accession>A0AAV3NMZ0</accession>
<feature type="region of interest" description="Disordered" evidence="1">
    <location>
        <begin position="75"/>
        <end position="108"/>
    </location>
</feature>
<protein>
    <submittedName>
        <fullName evidence="2">Uncharacterized protein</fullName>
    </submittedName>
</protein>
<organism evidence="2 3">
    <name type="scientific">Lithospermum erythrorhizon</name>
    <name type="common">Purple gromwell</name>
    <name type="synonym">Lithospermum officinale var. erythrorhizon</name>
    <dbReference type="NCBI Taxonomy" id="34254"/>
    <lineage>
        <taxon>Eukaryota</taxon>
        <taxon>Viridiplantae</taxon>
        <taxon>Streptophyta</taxon>
        <taxon>Embryophyta</taxon>
        <taxon>Tracheophyta</taxon>
        <taxon>Spermatophyta</taxon>
        <taxon>Magnoliopsida</taxon>
        <taxon>eudicotyledons</taxon>
        <taxon>Gunneridae</taxon>
        <taxon>Pentapetalae</taxon>
        <taxon>asterids</taxon>
        <taxon>lamiids</taxon>
        <taxon>Boraginales</taxon>
        <taxon>Boraginaceae</taxon>
        <taxon>Boraginoideae</taxon>
        <taxon>Lithospermeae</taxon>
        <taxon>Lithospermum</taxon>
    </lineage>
</organism>
<evidence type="ECO:0000313" key="2">
    <source>
        <dbReference type="EMBL" id="GAA0139896.1"/>
    </source>
</evidence>
<dbReference type="AlphaFoldDB" id="A0AAV3NMZ0"/>
<comment type="caution">
    <text evidence="2">The sequence shown here is derived from an EMBL/GenBank/DDBJ whole genome shotgun (WGS) entry which is preliminary data.</text>
</comment>
<dbReference type="Proteomes" id="UP001454036">
    <property type="component" value="Unassembled WGS sequence"/>
</dbReference>
<sequence length="151" mass="16964">MGIAELDVTMGQGSRVITVWASFTIVDIADPSYNGLIRRPLLTALWAILSPVHLKMKFPTPGGVGEIMVDQKRGRKTSRVMNVGETTESEQRDNDPKDPESYKRGEPHEDLETIAFNQARPDRVFNIGTRLSEGHRRALIALIKKYEEVFA</sequence>
<evidence type="ECO:0000256" key="1">
    <source>
        <dbReference type="SAM" id="MobiDB-lite"/>
    </source>
</evidence>